<gene>
    <name evidence="1" type="ORF">AM592_10440</name>
</gene>
<sequence>MYQEYTLWNDKVHKSGRRSFTSRRKKLLGITDRDIFSMQLLDKESLQKRDLKLYSILKDEFALCPAYKKDQISI</sequence>
<dbReference type="PATRIC" id="fig|1441095.3.peg.2304"/>
<protein>
    <submittedName>
        <fullName evidence="1">Uncharacterized protein</fullName>
    </submittedName>
</protein>
<dbReference type="RefSeq" id="WP_053603756.1">
    <property type="nucleotide sequence ID" value="NZ_CP012600.1"/>
</dbReference>
<proteinExistence type="predicted"/>
<keyword evidence="2" id="KW-1185">Reference proteome</keyword>
<reference evidence="1 2" key="2">
    <citation type="journal article" date="2016" name="Int. J. Syst. Evol. Microbiol.">
        <title>Bacillus gobiensis sp. nov., isolated from a soil sample.</title>
        <authorList>
            <person name="Liu B."/>
            <person name="Liu G.H."/>
            <person name="Cetin S."/>
            <person name="Schumann P."/>
            <person name="Pan Z.Z."/>
            <person name="Chen Q.Q."/>
        </authorList>
    </citation>
    <scope>NUCLEOTIDE SEQUENCE [LARGE SCALE GENOMIC DNA]</scope>
    <source>
        <strain evidence="1 2">FJAT-4402</strain>
    </source>
</reference>
<dbReference type="AlphaFoldDB" id="A0A0M3R9T3"/>
<dbReference type="EMBL" id="CP012600">
    <property type="protein sequence ID" value="ALC81976.1"/>
    <property type="molecule type" value="Genomic_DNA"/>
</dbReference>
<name>A0A0M3R9T3_9BACI</name>
<evidence type="ECO:0000313" key="2">
    <source>
        <dbReference type="Proteomes" id="UP000067625"/>
    </source>
</evidence>
<accession>A0A0M3R9T3</accession>
<evidence type="ECO:0000313" key="1">
    <source>
        <dbReference type="EMBL" id="ALC81976.1"/>
    </source>
</evidence>
<reference evidence="2" key="1">
    <citation type="submission" date="2015-08" db="EMBL/GenBank/DDBJ databases">
        <title>Genome sequencing project for genomic taxonomy and phylogenomics of Bacillus-like bacteria.</title>
        <authorList>
            <person name="Liu B."/>
            <person name="Wang J."/>
            <person name="Zhu Y."/>
            <person name="Liu G."/>
            <person name="Chen Q."/>
            <person name="Chen Z."/>
            <person name="Lan J."/>
            <person name="Che J."/>
            <person name="Ge C."/>
            <person name="Shi H."/>
            <person name="Pan Z."/>
            <person name="Liu X."/>
        </authorList>
    </citation>
    <scope>NUCLEOTIDE SEQUENCE [LARGE SCALE GENOMIC DNA]</scope>
    <source>
        <strain evidence="2">FJAT-4402</strain>
    </source>
</reference>
<organism evidence="1 2">
    <name type="scientific">Bacillus gobiensis</name>
    <dbReference type="NCBI Taxonomy" id="1441095"/>
    <lineage>
        <taxon>Bacteria</taxon>
        <taxon>Bacillati</taxon>
        <taxon>Bacillota</taxon>
        <taxon>Bacilli</taxon>
        <taxon>Bacillales</taxon>
        <taxon>Bacillaceae</taxon>
        <taxon>Bacillus</taxon>
    </lineage>
</organism>
<dbReference type="Proteomes" id="UP000067625">
    <property type="component" value="Chromosome"/>
</dbReference>